<feature type="region of interest" description="Disordered" evidence="1">
    <location>
        <begin position="23"/>
        <end position="104"/>
    </location>
</feature>
<evidence type="ECO:0000256" key="2">
    <source>
        <dbReference type="SAM" id="SignalP"/>
    </source>
</evidence>
<name>A0A2W5KL01_ANCNO</name>
<dbReference type="EMBL" id="QFPN01000002">
    <property type="protein sequence ID" value="PZQ17766.1"/>
    <property type="molecule type" value="Genomic_DNA"/>
</dbReference>
<evidence type="ECO:0000256" key="1">
    <source>
        <dbReference type="SAM" id="MobiDB-lite"/>
    </source>
</evidence>
<feature type="chain" id="PRO_5015978564" description="Proteophosphoglycan ppg4" evidence="2">
    <location>
        <begin position="25"/>
        <end position="104"/>
    </location>
</feature>
<accession>A0A2W5KL01</accession>
<reference evidence="3 4" key="1">
    <citation type="submission" date="2017-08" db="EMBL/GenBank/DDBJ databases">
        <title>Infants hospitalized years apart are colonized by the same room-sourced microbial strains.</title>
        <authorList>
            <person name="Brooks B."/>
            <person name="Olm M.R."/>
            <person name="Firek B.A."/>
            <person name="Baker R."/>
            <person name="Thomas B.C."/>
            <person name="Morowitz M.J."/>
            <person name="Banfield J.F."/>
        </authorList>
    </citation>
    <scope>NUCLEOTIDE SEQUENCE [LARGE SCALE GENOMIC DNA]</scope>
    <source>
        <strain evidence="3">S2_005_003_R2_43</strain>
    </source>
</reference>
<keyword evidence="2" id="KW-0732">Signal</keyword>
<gene>
    <name evidence="3" type="ORF">DI565_03225</name>
</gene>
<evidence type="ECO:0008006" key="5">
    <source>
        <dbReference type="Google" id="ProtNLM"/>
    </source>
</evidence>
<feature type="compositionally biased region" description="Polar residues" evidence="1">
    <location>
        <begin position="23"/>
        <end position="36"/>
    </location>
</feature>
<organism evidence="3 4">
    <name type="scientific">Ancylobacter novellus</name>
    <name type="common">Thiobacillus novellus</name>
    <dbReference type="NCBI Taxonomy" id="921"/>
    <lineage>
        <taxon>Bacteria</taxon>
        <taxon>Pseudomonadati</taxon>
        <taxon>Pseudomonadota</taxon>
        <taxon>Alphaproteobacteria</taxon>
        <taxon>Hyphomicrobiales</taxon>
        <taxon>Xanthobacteraceae</taxon>
        <taxon>Ancylobacter</taxon>
    </lineage>
</organism>
<dbReference type="AlphaFoldDB" id="A0A2W5KL01"/>
<comment type="caution">
    <text evidence="3">The sequence shown here is derived from an EMBL/GenBank/DDBJ whole genome shotgun (WGS) entry which is preliminary data.</text>
</comment>
<sequence>MRKILTIALSGALTAVIFAPLANAQSGYDTNTNRGGATTGSGEARPDATTGASGGAPSGAASKAAPTQGSVSGSGMSRPDASPAGASGAPEASPPKKATGTQND</sequence>
<feature type="signal peptide" evidence="2">
    <location>
        <begin position="1"/>
        <end position="24"/>
    </location>
</feature>
<feature type="compositionally biased region" description="Low complexity" evidence="1">
    <location>
        <begin position="58"/>
        <end position="67"/>
    </location>
</feature>
<feature type="compositionally biased region" description="Low complexity" evidence="1">
    <location>
        <begin position="81"/>
        <end position="98"/>
    </location>
</feature>
<proteinExistence type="predicted"/>
<evidence type="ECO:0000313" key="3">
    <source>
        <dbReference type="EMBL" id="PZQ17766.1"/>
    </source>
</evidence>
<protein>
    <recommendedName>
        <fullName evidence="5">Proteophosphoglycan ppg4</fullName>
    </recommendedName>
</protein>
<evidence type="ECO:0000313" key="4">
    <source>
        <dbReference type="Proteomes" id="UP000249577"/>
    </source>
</evidence>
<dbReference type="Proteomes" id="UP000249577">
    <property type="component" value="Unassembled WGS sequence"/>
</dbReference>